<dbReference type="Proteomes" id="UP000442469">
    <property type="component" value="Unassembled WGS sequence"/>
</dbReference>
<evidence type="ECO:0000256" key="1">
    <source>
        <dbReference type="SAM" id="Phobius"/>
    </source>
</evidence>
<accession>A0A6N8ER93</accession>
<feature type="transmembrane region" description="Helical" evidence="1">
    <location>
        <begin position="12"/>
        <end position="32"/>
    </location>
</feature>
<sequence length="108" mass="11800">MKNIRAKSVPISAISPILSAIEVIYVAIFQILEEMPVSQTIHRKIRTKNAANEDEHAWLRIISTLSAAILNGSAALLTVGCSSSRQLAIPARRRFVVPTAGCQFRFPG</sequence>
<keyword evidence="1" id="KW-0812">Transmembrane</keyword>
<dbReference type="RefSeq" id="WP_155619313.1">
    <property type="nucleotide sequence ID" value="NZ_WNZZ01000001.1"/>
</dbReference>
<protein>
    <submittedName>
        <fullName evidence="2">Uncharacterized protein</fullName>
    </submittedName>
</protein>
<proteinExistence type="predicted"/>
<organism evidence="2 3">
    <name type="scientific">Paenibacillus macerans</name>
    <name type="common">Bacillus macerans</name>
    <dbReference type="NCBI Taxonomy" id="44252"/>
    <lineage>
        <taxon>Bacteria</taxon>
        <taxon>Bacillati</taxon>
        <taxon>Bacillota</taxon>
        <taxon>Bacilli</taxon>
        <taxon>Bacillales</taxon>
        <taxon>Paenibacillaceae</taxon>
        <taxon>Paenibacillus</taxon>
    </lineage>
</organism>
<dbReference type="AlphaFoldDB" id="A0A6N8ER93"/>
<evidence type="ECO:0000313" key="3">
    <source>
        <dbReference type="Proteomes" id="UP000442469"/>
    </source>
</evidence>
<name>A0A6N8ER93_PAEMA</name>
<comment type="caution">
    <text evidence="2">The sequence shown here is derived from an EMBL/GenBank/DDBJ whole genome shotgun (WGS) entry which is preliminary data.</text>
</comment>
<gene>
    <name evidence="2" type="ORF">GNQ08_02330</name>
</gene>
<dbReference type="EMBL" id="WNZZ01000001">
    <property type="protein sequence ID" value="MUG21270.1"/>
    <property type="molecule type" value="Genomic_DNA"/>
</dbReference>
<reference evidence="2 3" key="1">
    <citation type="submission" date="2019-11" db="EMBL/GenBank/DDBJ databases">
        <title>Draft genome sequences of five Paenibacillus species of dairy origin.</title>
        <authorList>
            <person name="Olajide A.M."/>
            <person name="Chen S."/>
            <person name="Lapointe G."/>
        </authorList>
    </citation>
    <scope>NUCLEOTIDE SEQUENCE [LARGE SCALE GENOMIC DNA]</scope>
    <source>
        <strain evidence="2 3">3CT49</strain>
    </source>
</reference>
<keyword evidence="1" id="KW-0472">Membrane</keyword>
<evidence type="ECO:0000313" key="2">
    <source>
        <dbReference type="EMBL" id="MUG21270.1"/>
    </source>
</evidence>
<feature type="transmembrane region" description="Helical" evidence="1">
    <location>
        <begin position="57"/>
        <end position="79"/>
    </location>
</feature>
<keyword evidence="1" id="KW-1133">Transmembrane helix</keyword>